<proteinExistence type="predicted"/>
<dbReference type="GO" id="GO:0016757">
    <property type="term" value="F:glycosyltransferase activity"/>
    <property type="evidence" value="ECO:0007669"/>
    <property type="project" value="UniProtKB-KW"/>
</dbReference>
<evidence type="ECO:0000313" key="3">
    <source>
        <dbReference type="Proteomes" id="UP001589747"/>
    </source>
</evidence>
<dbReference type="SUPFAM" id="SSF53756">
    <property type="entry name" value="UDP-Glycosyltransferase/glycogen phosphorylase"/>
    <property type="match status" value="1"/>
</dbReference>
<dbReference type="InterPro" id="IPR001296">
    <property type="entry name" value="Glyco_trans_1"/>
</dbReference>
<dbReference type="EMBL" id="JBHMDO010000008">
    <property type="protein sequence ID" value="MFB9325058.1"/>
    <property type="molecule type" value="Genomic_DNA"/>
</dbReference>
<dbReference type="EC" id="2.4.-.-" evidence="2"/>
<sequence length="397" mass="44855">MKKKLLFVMPSLSAGGGEKSLINLLSQLDYDQYEVDLFLLHQDGLFMAYIPKEVRLLPLPADYREFAKPLAASLLGLLRRGKPGLAWSRLRFAANARKKRSIPENEQQGWKYTARALPPLTARYDAAIGFLENTATYFCVDKVEAVRKIGWMHIDYDQLGMDPAFDLPYFKRLDYLVTVSEECASVLRARFPSEREKVKVMYNIVSPSIIRKMAAMGEADVYGRAQGETIILSVGRLHYQKGFETAVEACRLLVSEGYNLRWCVIGEGEERQALTEQIRAANLEGRFELLGLRPNPYPYIQQADLYVQPSKFEGKSIAIDEAKILAKPIVVTDFSTAKDQIEHDRSGLIVGMDARAVADGIRRLLQEPRLRARLTEHLGQAELGTEEEIAKLNRLLA</sequence>
<protein>
    <submittedName>
        <fullName evidence="2">Glycosyltransferase</fullName>
        <ecNumber evidence="2">2.4.-.-</ecNumber>
    </submittedName>
</protein>
<evidence type="ECO:0000259" key="1">
    <source>
        <dbReference type="Pfam" id="PF00534"/>
    </source>
</evidence>
<evidence type="ECO:0000313" key="2">
    <source>
        <dbReference type="EMBL" id="MFB9325058.1"/>
    </source>
</evidence>
<accession>A0ABV5KIK5</accession>
<organism evidence="2 3">
    <name type="scientific">Paenibacillus aurantiacus</name>
    <dbReference type="NCBI Taxonomy" id="1936118"/>
    <lineage>
        <taxon>Bacteria</taxon>
        <taxon>Bacillati</taxon>
        <taxon>Bacillota</taxon>
        <taxon>Bacilli</taxon>
        <taxon>Bacillales</taxon>
        <taxon>Paenibacillaceae</taxon>
        <taxon>Paenibacillus</taxon>
    </lineage>
</organism>
<dbReference type="CDD" id="cd03811">
    <property type="entry name" value="GT4_GT28_WabH-like"/>
    <property type="match status" value="1"/>
</dbReference>
<reference evidence="2 3" key="1">
    <citation type="submission" date="2024-09" db="EMBL/GenBank/DDBJ databases">
        <authorList>
            <person name="Sun Q."/>
            <person name="Mori K."/>
        </authorList>
    </citation>
    <scope>NUCLEOTIDE SEQUENCE [LARGE SCALE GENOMIC DNA]</scope>
    <source>
        <strain evidence="2 3">TISTR 2452</strain>
    </source>
</reference>
<dbReference type="RefSeq" id="WP_377490156.1">
    <property type="nucleotide sequence ID" value="NZ_JBHMDO010000008.1"/>
</dbReference>
<name>A0ABV5KIK5_9BACL</name>
<keyword evidence="2" id="KW-0808">Transferase</keyword>
<keyword evidence="3" id="KW-1185">Reference proteome</keyword>
<dbReference type="PANTHER" id="PTHR12526:SF630">
    <property type="entry name" value="GLYCOSYLTRANSFERASE"/>
    <property type="match status" value="1"/>
</dbReference>
<dbReference type="Gene3D" id="3.40.50.2000">
    <property type="entry name" value="Glycogen Phosphorylase B"/>
    <property type="match status" value="2"/>
</dbReference>
<keyword evidence="2" id="KW-0328">Glycosyltransferase</keyword>
<dbReference type="PANTHER" id="PTHR12526">
    <property type="entry name" value="GLYCOSYLTRANSFERASE"/>
    <property type="match status" value="1"/>
</dbReference>
<comment type="caution">
    <text evidence="2">The sequence shown here is derived from an EMBL/GenBank/DDBJ whole genome shotgun (WGS) entry which is preliminary data.</text>
</comment>
<dbReference type="Proteomes" id="UP001589747">
    <property type="component" value="Unassembled WGS sequence"/>
</dbReference>
<dbReference type="Pfam" id="PF00534">
    <property type="entry name" value="Glycos_transf_1"/>
    <property type="match status" value="1"/>
</dbReference>
<feature type="domain" description="Glycosyl transferase family 1" evidence="1">
    <location>
        <begin position="222"/>
        <end position="376"/>
    </location>
</feature>
<gene>
    <name evidence="2" type="ORF">ACFFSY_03865</name>
</gene>